<evidence type="ECO:0000256" key="1">
    <source>
        <dbReference type="SAM" id="Phobius"/>
    </source>
</evidence>
<reference evidence="3" key="1">
    <citation type="submission" date="2018-12" db="EMBL/GenBank/DDBJ databases">
        <title>Tengunoibacter tsumagoiensis gen. nov., sp. nov., Dictyobacter kobayashii sp. nov., D. alpinus sp. nov., and D. joshuensis sp. nov. and description of Dictyobacteraceae fam. nov. within the order Ktedonobacterales isolated from Tengu-no-mugimeshi.</title>
        <authorList>
            <person name="Wang C.M."/>
            <person name="Zheng Y."/>
            <person name="Sakai Y."/>
            <person name="Toyoda A."/>
            <person name="Minakuchi Y."/>
            <person name="Abe K."/>
            <person name="Yokota A."/>
            <person name="Yabe S."/>
        </authorList>
    </citation>
    <scope>NUCLEOTIDE SEQUENCE [LARGE SCALE GENOMIC DNA]</scope>
    <source>
        <strain evidence="3">Uno16</strain>
    </source>
</reference>
<dbReference type="Proteomes" id="UP000287171">
    <property type="component" value="Unassembled WGS sequence"/>
</dbReference>
<organism evidence="2 3">
    <name type="scientific">Dictyobacter alpinus</name>
    <dbReference type="NCBI Taxonomy" id="2014873"/>
    <lineage>
        <taxon>Bacteria</taxon>
        <taxon>Bacillati</taxon>
        <taxon>Chloroflexota</taxon>
        <taxon>Ktedonobacteria</taxon>
        <taxon>Ktedonobacterales</taxon>
        <taxon>Dictyobacteraceae</taxon>
        <taxon>Dictyobacter</taxon>
    </lineage>
</organism>
<evidence type="ECO:0000313" key="3">
    <source>
        <dbReference type="Proteomes" id="UP000287171"/>
    </source>
</evidence>
<dbReference type="AlphaFoldDB" id="A0A402BFS4"/>
<feature type="transmembrane region" description="Helical" evidence="1">
    <location>
        <begin position="25"/>
        <end position="43"/>
    </location>
</feature>
<keyword evidence="1" id="KW-0812">Transmembrane</keyword>
<evidence type="ECO:0008006" key="4">
    <source>
        <dbReference type="Google" id="ProtNLM"/>
    </source>
</evidence>
<keyword evidence="1" id="KW-1133">Transmembrane helix</keyword>
<accession>A0A402BFS4</accession>
<feature type="transmembrane region" description="Helical" evidence="1">
    <location>
        <begin position="49"/>
        <end position="68"/>
    </location>
</feature>
<feature type="transmembrane region" description="Helical" evidence="1">
    <location>
        <begin position="164"/>
        <end position="185"/>
    </location>
</feature>
<dbReference type="RefSeq" id="WP_126630323.1">
    <property type="nucleotide sequence ID" value="NZ_BIFT01000002.1"/>
</dbReference>
<dbReference type="NCBIfam" id="NF041646">
    <property type="entry name" value="VC0807_fam"/>
    <property type="match status" value="1"/>
</dbReference>
<sequence length="230" mass="25051">MTDSVAPEQSGLPANASPKGALKGLLLSLVINVGIPLLIMYLLMTYGHVSQVVALSIASLVPVLNSIVDFTRHRSLDLIAIFFLLGSLTNILAIVFGGPVQLLIIRESFFSGALGLICLLSLIFFPRPLMFYVGRQMLAGTDPARIKRFNDSWQNPSVRASHRLITSVWGGALLGEFVFRVVIALTLPTLLAYSLGGTIFTITLTVTFLWTFVYIARVRRREASSQAGQA</sequence>
<name>A0A402BFS4_9CHLR</name>
<comment type="caution">
    <text evidence="2">The sequence shown here is derived from an EMBL/GenBank/DDBJ whole genome shotgun (WGS) entry which is preliminary data.</text>
</comment>
<dbReference type="EMBL" id="BIFT01000002">
    <property type="protein sequence ID" value="GCE30169.1"/>
    <property type="molecule type" value="Genomic_DNA"/>
</dbReference>
<feature type="transmembrane region" description="Helical" evidence="1">
    <location>
        <begin position="108"/>
        <end position="125"/>
    </location>
</feature>
<keyword evidence="3" id="KW-1185">Reference proteome</keyword>
<dbReference type="OrthoDB" id="160350at2"/>
<keyword evidence="1" id="KW-0472">Membrane</keyword>
<gene>
    <name evidence="2" type="ORF">KDA_56530</name>
</gene>
<proteinExistence type="predicted"/>
<feature type="transmembrane region" description="Helical" evidence="1">
    <location>
        <begin position="75"/>
        <end position="96"/>
    </location>
</feature>
<evidence type="ECO:0000313" key="2">
    <source>
        <dbReference type="EMBL" id="GCE30169.1"/>
    </source>
</evidence>
<protein>
    <recommendedName>
        <fullName evidence="4">DUF3159 domain-containing protein</fullName>
    </recommendedName>
</protein>
<feature type="transmembrane region" description="Helical" evidence="1">
    <location>
        <begin position="191"/>
        <end position="216"/>
    </location>
</feature>